<reference evidence="2 3" key="1">
    <citation type="journal article" date="2008" name="Nature">
        <title>The genome of Laccaria bicolor provides insights into mycorrhizal symbiosis.</title>
        <authorList>
            <person name="Martin F."/>
            <person name="Aerts A."/>
            <person name="Ahren D."/>
            <person name="Brun A."/>
            <person name="Danchin E.G.J."/>
            <person name="Duchaussoy F."/>
            <person name="Gibon J."/>
            <person name="Kohler A."/>
            <person name="Lindquist E."/>
            <person name="Pereda V."/>
            <person name="Salamov A."/>
            <person name="Shapiro H.J."/>
            <person name="Wuyts J."/>
            <person name="Blaudez D."/>
            <person name="Buee M."/>
            <person name="Brokstein P."/>
            <person name="Canbaeck B."/>
            <person name="Cohen D."/>
            <person name="Courty P.E."/>
            <person name="Coutinho P.M."/>
            <person name="Delaruelle C."/>
            <person name="Detter J.C."/>
            <person name="Deveau A."/>
            <person name="DiFazio S."/>
            <person name="Duplessis S."/>
            <person name="Fraissinet-Tachet L."/>
            <person name="Lucic E."/>
            <person name="Frey-Klett P."/>
            <person name="Fourrey C."/>
            <person name="Feussner I."/>
            <person name="Gay G."/>
            <person name="Grimwood J."/>
            <person name="Hoegger P.J."/>
            <person name="Jain P."/>
            <person name="Kilaru S."/>
            <person name="Labbe J."/>
            <person name="Lin Y.C."/>
            <person name="Legue V."/>
            <person name="Le Tacon F."/>
            <person name="Marmeisse R."/>
            <person name="Melayah D."/>
            <person name="Montanini B."/>
            <person name="Muratet M."/>
            <person name="Nehls U."/>
            <person name="Niculita-Hirzel H."/>
            <person name="Oudot-Le Secq M.P."/>
            <person name="Peter M."/>
            <person name="Quesneville H."/>
            <person name="Rajashekar B."/>
            <person name="Reich M."/>
            <person name="Rouhier N."/>
            <person name="Schmutz J."/>
            <person name="Yin T."/>
            <person name="Chalot M."/>
            <person name="Henrissat B."/>
            <person name="Kuees U."/>
            <person name="Lucas S."/>
            <person name="Van de Peer Y."/>
            <person name="Podila G.K."/>
            <person name="Polle A."/>
            <person name="Pukkila P.J."/>
            <person name="Richardson P.M."/>
            <person name="Rouze P."/>
            <person name="Sanders I.R."/>
            <person name="Stajich J.E."/>
            <person name="Tunlid A."/>
            <person name="Tuskan G."/>
            <person name="Grigoriev I.V."/>
        </authorList>
    </citation>
    <scope>NUCLEOTIDE SEQUENCE [LARGE SCALE GENOMIC DNA]</scope>
    <source>
        <strain evidence="3">S238N-H82 / ATCC MYA-4686</strain>
    </source>
</reference>
<keyword evidence="3" id="KW-1185">Reference proteome</keyword>
<dbReference type="EMBL" id="DS547189">
    <property type="protein sequence ID" value="EDQ98845.1"/>
    <property type="molecule type" value="Genomic_DNA"/>
</dbReference>
<dbReference type="OrthoDB" id="3060037at2759"/>
<proteinExistence type="predicted"/>
<name>B0E2T3_LACBS</name>
<gene>
    <name evidence="2" type="ORF">LACBIDRAFT_335598</name>
</gene>
<evidence type="ECO:0000256" key="1">
    <source>
        <dbReference type="SAM" id="MobiDB-lite"/>
    </source>
</evidence>
<evidence type="ECO:0000313" key="3">
    <source>
        <dbReference type="Proteomes" id="UP000001194"/>
    </source>
</evidence>
<dbReference type="RefSeq" id="XP_001890498.1">
    <property type="nucleotide sequence ID" value="XM_001890463.1"/>
</dbReference>
<dbReference type="HOGENOM" id="CLU_331229_0_0_1"/>
<dbReference type="GeneID" id="6086157"/>
<evidence type="ECO:0000313" key="2">
    <source>
        <dbReference type="EMBL" id="EDQ98845.1"/>
    </source>
</evidence>
<dbReference type="AlphaFoldDB" id="B0E2T3"/>
<protein>
    <submittedName>
        <fullName evidence="2">Predicted protein</fullName>
    </submittedName>
</protein>
<dbReference type="KEGG" id="lbc:LACBIDRAFT_335598"/>
<feature type="compositionally biased region" description="Polar residues" evidence="1">
    <location>
        <begin position="573"/>
        <end position="586"/>
    </location>
</feature>
<accession>B0E2T3</accession>
<dbReference type="InParanoid" id="B0E2T3"/>
<dbReference type="Proteomes" id="UP000001194">
    <property type="component" value="Unassembled WGS sequence"/>
</dbReference>
<sequence>MPDATSLAVGNVATKPRTMTSRNDGQRPLIPTDNDLSYQRTMTSHRPSFLFVSSESTAKFVGHQCPMSPIQHKIYSKSYTPLSHSIPLPHSSSYATCSALGITPSPVIDVKPFTYITFPLSNNAAAPSNNDAPFHLGLRDDRAFGEGHFYLKSAMDSDTSSSAHVVNCFDVPKVLKASHLVTLHSTTTIASSKGEYKNLASILCAYRTLEVLALDGETGVPQPPIRLLPPLSFNKSEGDSVKIHPKVLLNFRKLMGQSALPQIPDNLHTGSKHLALLWMANKNNEKMTYVNVVDNFLQATLHLYYLKMTEFPDGSLPDYPDILAGRLHIFKDENSTDEFINDQEEGKYYLEQLQAGETASYSLHELGTPLQLALLLTPFYLLFPSRIITRSYNRCLVLEAFVELTPWKTPLVLQIERSIWSSLIALADVTTTPHEALTQLVLRLPWAEIEAASNNPCDCRMFCAPLDQPSSSSPPLQPSLAAGRQLAIEGASNTLTLDTQVSGPMPDASVIPNPQVSTSMRDDASLINEEQPEAHSMPSPKDHDDGGSPMLPMSSPISERPDSPSMPAHTMDQDSGTLTPPMQLPTSDHPESPPPMDDGGSPMPESLETSLALALNSVFQSCPTLSPHLGTVDPSHISLPLNVLEKNLPGQDDIEMGALSDLSSSEDEDSARPAKKTNPEAQSSDNDDTDDEESSSSSSDESTDSDLKKPIGKTSRGDPGNLKKPRVGSSTVDAKGPKTEASQVTGREDNPRKRSRFSSVGDSPALQGKDEEISLSREEAPRIVCDRSFTVYDIDGNPHEFTPEFHHGVFNDQFQEFMQLVYDGYIEGRPPHIMDPQNSSLAKLHHQDFLTINVLWVGEASSSSP</sequence>
<feature type="compositionally biased region" description="Acidic residues" evidence="1">
    <location>
        <begin position="685"/>
        <end position="694"/>
    </location>
</feature>
<feature type="region of interest" description="Disordered" evidence="1">
    <location>
        <begin position="1"/>
        <end position="34"/>
    </location>
</feature>
<organism evidence="3">
    <name type="scientific">Laccaria bicolor (strain S238N-H82 / ATCC MYA-4686)</name>
    <name type="common">Bicoloured deceiver</name>
    <name type="synonym">Laccaria laccata var. bicolor</name>
    <dbReference type="NCBI Taxonomy" id="486041"/>
    <lineage>
        <taxon>Eukaryota</taxon>
        <taxon>Fungi</taxon>
        <taxon>Dikarya</taxon>
        <taxon>Basidiomycota</taxon>
        <taxon>Agaricomycotina</taxon>
        <taxon>Agaricomycetes</taxon>
        <taxon>Agaricomycetidae</taxon>
        <taxon>Agaricales</taxon>
        <taxon>Agaricineae</taxon>
        <taxon>Hydnangiaceae</taxon>
        <taxon>Laccaria</taxon>
    </lineage>
</organism>
<feature type="region of interest" description="Disordered" evidence="1">
    <location>
        <begin position="652"/>
        <end position="774"/>
    </location>
</feature>
<feature type="region of interest" description="Disordered" evidence="1">
    <location>
        <begin position="497"/>
        <end position="608"/>
    </location>
</feature>